<accession>A0AAD6UE15</accession>
<proteinExistence type="predicted"/>
<dbReference type="Proteomes" id="UP001222325">
    <property type="component" value="Unassembled WGS sequence"/>
</dbReference>
<reference evidence="1" key="1">
    <citation type="submission" date="2023-03" db="EMBL/GenBank/DDBJ databases">
        <title>Massive genome expansion in bonnet fungi (Mycena s.s.) driven by repeated elements and novel gene families across ecological guilds.</title>
        <authorList>
            <consortium name="Lawrence Berkeley National Laboratory"/>
            <person name="Harder C.B."/>
            <person name="Miyauchi S."/>
            <person name="Viragh M."/>
            <person name="Kuo A."/>
            <person name="Thoen E."/>
            <person name="Andreopoulos B."/>
            <person name="Lu D."/>
            <person name="Skrede I."/>
            <person name="Drula E."/>
            <person name="Henrissat B."/>
            <person name="Morin E."/>
            <person name="Kohler A."/>
            <person name="Barry K."/>
            <person name="LaButti K."/>
            <person name="Morin E."/>
            <person name="Salamov A."/>
            <person name="Lipzen A."/>
            <person name="Mereny Z."/>
            <person name="Hegedus B."/>
            <person name="Baldrian P."/>
            <person name="Stursova M."/>
            <person name="Weitz H."/>
            <person name="Taylor A."/>
            <person name="Grigoriev I.V."/>
            <person name="Nagy L.G."/>
            <person name="Martin F."/>
            <person name="Kauserud H."/>
        </authorList>
    </citation>
    <scope>NUCLEOTIDE SEQUENCE</scope>
    <source>
        <strain evidence="1">CBHHK173m</strain>
    </source>
</reference>
<dbReference type="EMBL" id="JARJCN010000008">
    <property type="protein sequence ID" value="KAJ7098815.1"/>
    <property type="molecule type" value="Genomic_DNA"/>
</dbReference>
<dbReference type="AlphaFoldDB" id="A0AAD6UE15"/>
<sequence>MASGTPSEDFSSPYSQHKYNMFSRLKQFTSIAAVLDAHGWSNEGGAKVLLERALPDAGPDALAPQYAFLLVVGRVRAHRCFVGPLGSFNGKFSDELHKAKYAFVVERPTDDSVFDRAWTPSITNLKVFEGDVCAGATTNFMIAEDNGEVALRFMKPVFEVKGDAPSDVDTARWPVGASNAERLKQTCKTHDAHPFPLYDEQE</sequence>
<protein>
    <submittedName>
        <fullName evidence="1">Uncharacterized protein</fullName>
    </submittedName>
</protein>
<comment type="caution">
    <text evidence="1">The sequence shown here is derived from an EMBL/GenBank/DDBJ whole genome shotgun (WGS) entry which is preliminary data.</text>
</comment>
<name>A0AAD6UE15_9AGAR</name>
<evidence type="ECO:0000313" key="1">
    <source>
        <dbReference type="EMBL" id="KAJ7098815.1"/>
    </source>
</evidence>
<keyword evidence="2" id="KW-1185">Reference proteome</keyword>
<organism evidence="1 2">
    <name type="scientific">Mycena belliarum</name>
    <dbReference type="NCBI Taxonomy" id="1033014"/>
    <lineage>
        <taxon>Eukaryota</taxon>
        <taxon>Fungi</taxon>
        <taxon>Dikarya</taxon>
        <taxon>Basidiomycota</taxon>
        <taxon>Agaricomycotina</taxon>
        <taxon>Agaricomycetes</taxon>
        <taxon>Agaricomycetidae</taxon>
        <taxon>Agaricales</taxon>
        <taxon>Marasmiineae</taxon>
        <taxon>Mycenaceae</taxon>
        <taxon>Mycena</taxon>
    </lineage>
</organism>
<evidence type="ECO:0000313" key="2">
    <source>
        <dbReference type="Proteomes" id="UP001222325"/>
    </source>
</evidence>
<gene>
    <name evidence="1" type="ORF">B0H15DRAFT_945324</name>
</gene>